<feature type="region of interest" description="Disordered" evidence="1">
    <location>
        <begin position="818"/>
        <end position="1154"/>
    </location>
</feature>
<dbReference type="Proteomes" id="UP000606974">
    <property type="component" value="Unassembled WGS sequence"/>
</dbReference>
<feature type="compositionally biased region" description="Low complexity" evidence="1">
    <location>
        <begin position="850"/>
        <end position="860"/>
    </location>
</feature>
<organism evidence="3 4">
    <name type="scientific">Endocarpon pusillum</name>
    <dbReference type="NCBI Taxonomy" id="364733"/>
    <lineage>
        <taxon>Eukaryota</taxon>
        <taxon>Fungi</taxon>
        <taxon>Dikarya</taxon>
        <taxon>Ascomycota</taxon>
        <taxon>Pezizomycotina</taxon>
        <taxon>Eurotiomycetes</taxon>
        <taxon>Chaetothyriomycetidae</taxon>
        <taxon>Verrucariales</taxon>
        <taxon>Verrucariaceae</taxon>
        <taxon>Endocarpon</taxon>
    </lineage>
</organism>
<feature type="compositionally biased region" description="Polar residues" evidence="1">
    <location>
        <begin position="943"/>
        <end position="959"/>
    </location>
</feature>
<comment type="caution">
    <text evidence="3">The sequence shown here is derived from an EMBL/GenBank/DDBJ whole genome shotgun (WGS) entry which is preliminary data.</text>
</comment>
<evidence type="ECO:0000313" key="3">
    <source>
        <dbReference type="EMBL" id="KAF7503544.1"/>
    </source>
</evidence>
<dbReference type="InterPro" id="IPR015943">
    <property type="entry name" value="WD40/YVTN_repeat-like_dom_sf"/>
</dbReference>
<evidence type="ECO:0000256" key="1">
    <source>
        <dbReference type="SAM" id="MobiDB-lite"/>
    </source>
</evidence>
<evidence type="ECO:0000259" key="2">
    <source>
        <dbReference type="Pfam" id="PF23749"/>
    </source>
</evidence>
<sequence>MEKGRVVATMPVETSSLDEGAISPRPLESCSNDSLPHRVTSKCRADQPSTAQHGSISPRAATIFARLPTEVIELILWLSDSNTFASLVFLNRQWNLVSQDAALYAHHLSRCPSYALAHDVITGSSRLNDLAWLKAKFAQEVRRNLFDAFMQPSETLVNLISTNASSSAAFPRGEALRFIFSSHGQTLLALSSSRIFLVDLLSEPLAVTRELKTMRRPESAAVTNDGSLLAVLSTKHQANIYGLTSAGVHHLQIIILDNAPRTIALANEGTVLAAAYEGGVEVFSLAANALSTDRRAVRCEAVDSLSFSSDGSMLIGSSHDTDDSNTVIITAPFYSENDPDITTSILHSRMWTTQILFPQNSSTCSHAALLNSHSEGDINWLFVYDRSLNTYRAVRADDTRTGVAYFLGPNPHRHSIALPNLLPSINLSGELAVAGFAGLGLFIYGIPERVDNAPDMRHVLERSERSNRRWPMSLTSATGYREPLMAYSPPISETETIEDDFLLGSVDWRQSLFVRSRQLPDLKDAVGLIWVENSNRAGTKQIGRRLAVVAPGGVSEFAEELGEEIMPVDGGRILLLDFDYAPEGRKRQTITIEVGEKTPEMLPEQRRNLDAEVALVRRRSIREAVGGSRRLSLGSSTTGLISPLSRMSTHFEDAGSRGSVSQPSSPVDGPSAVDGPAINRNRSRRSIGKSRESLHRAVTSTGISRARYPPRPPLDSSPGAASGHVVYRRTNERREPHEAVVDDWEPPPPYSQNPDRALPDSEELQMAPRTFTEPLHRSAQALISPRRASTTSGELSGSSAPYRETTNLNDLNERHHRGLSDASFDTPGPSGAPSPRRRGEHFSRIQSLASSVSPVSSPRSTWAAGRQTSESSIRMAANILSPMPDLPHPPTSPGELAAPYVAPSDVSSITPPASSVKEGNAPTTLTGANLQNRLNHPVPPRPSQLSQEASATYIPTSLQVGKRPSPTLVGPSANSDTEPFTLSPPTSDQLANLNKRVSQTRRRPVPLNTPQHRVGGVSDQDFAVVPPSPPRAAWGAAGVPGSPSFNKASRSPQTLSRNNSLGSQRSASTPSLLSTRPRYDRLETIESVRSLPPQERARSRSQGMVDQPHLMESIAAAQQRRVANHPKAAKSRKQRRTDKEADERARDGKKWRAGRCIVM</sequence>
<gene>
    <name evidence="3" type="ORF">GJ744_003656</name>
</gene>
<feature type="region of interest" description="Disordered" evidence="1">
    <location>
        <begin position="32"/>
        <end position="54"/>
    </location>
</feature>
<keyword evidence="4" id="KW-1185">Reference proteome</keyword>
<dbReference type="SUPFAM" id="SSF82171">
    <property type="entry name" value="DPP6 N-terminal domain-like"/>
    <property type="match status" value="1"/>
</dbReference>
<feature type="compositionally biased region" description="Basic and acidic residues" evidence="1">
    <location>
        <begin position="1077"/>
        <end position="1086"/>
    </location>
</feature>
<feature type="compositionally biased region" description="Polar residues" evidence="1">
    <location>
        <begin position="787"/>
        <end position="805"/>
    </location>
</feature>
<feature type="region of interest" description="Disordered" evidence="1">
    <location>
        <begin position="781"/>
        <end position="805"/>
    </location>
</feature>
<feature type="compositionally biased region" description="Polar residues" evidence="1">
    <location>
        <begin position="972"/>
        <end position="997"/>
    </location>
</feature>
<feature type="compositionally biased region" description="Basic and acidic residues" evidence="1">
    <location>
        <begin position="729"/>
        <end position="740"/>
    </location>
</feature>
<feature type="compositionally biased region" description="Polar residues" evidence="1">
    <location>
        <begin position="921"/>
        <end position="934"/>
    </location>
</feature>
<evidence type="ECO:0000313" key="4">
    <source>
        <dbReference type="Proteomes" id="UP000606974"/>
    </source>
</evidence>
<reference evidence="3" key="1">
    <citation type="submission" date="2020-02" db="EMBL/GenBank/DDBJ databases">
        <authorList>
            <person name="Palmer J.M."/>
        </authorList>
    </citation>
    <scope>NUCLEOTIDE SEQUENCE</scope>
    <source>
        <strain evidence="3">EPUS1.4</strain>
        <tissue evidence="3">Thallus</tissue>
    </source>
</reference>
<dbReference type="AlphaFoldDB" id="A0A8H7DY26"/>
<dbReference type="Gene3D" id="2.130.10.10">
    <property type="entry name" value="YVTN repeat-like/Quinoprotein amine dehydrogenase"/>
    <property type="match status" value="1"/>
</dbReference>
<dbReference type="Pfam" id="PF23749">
    <property type="entry name" value="DUF7165"/>
    <property type="match status" value="1"/>
</dbReference>
<accession>A0A8H7DY26</accession>
<feature type="compositionally biased region" description="Basic residues" evidence="1">
    <location>
        <begin position="1122"/>
        <end position="1136"/>
    </location>
</feature>
<feature type="compositionally biased region" description="Polar residues" evidence="1">
    <location>
        <begin position="1043"/>
        <end position="1074"/>
    </location>
</feature>
<proteinExistence type="predicted"/>
<feature type="region of interest" description="Disordered" evidence="1">
    <location>
        <begin position="649"/>
        <end position="758"/>
    </location>
</feature>
<dbReference type="EMBL" id="JAACFV010000173">
    <property type="protein sequence ID" value="KAF7503544.1"/>
    <property type="molecule type" value="Genomic_DNA"/>
</dbReference>
<protein>
    <recommendedName>
        <fullName evidence="2">DUF7165 domain-containing protein</fullName>
    </recommendedName>
</protein>
<feature type="domain" description="DUF7165" evidence="2">
    <location>
        <begin position="152"/>
        <end position="605"/>
    </location>
</feature>
<name>A0A8H7DY26_9EURO</name>
<dbReference type="OrthoDB" id="3925024at2759"/>
<dbReference type="InterPro" id="IPR055589">
    <property type="entry name" value="DUF7165"/>
</dbReference>
<feature type="compositionally biased region" description="Basic and acidic residues" evidence="1">
    <location>
        <begin position="1137"/>
        <end position="1150"/>
    </location>
</feature>